<dbReference type="Gene3D" id="3.40.50.620">
    <property type="entry name" value="HUPs"/>
    <property type="match status" value="1"/>
</dbReference>
<evidence type="ECO:0000256" key="5">
    <source>
        <dbReference type="ARBA" id="ARBA00023027"/>
    </source>
</evidence>
<accession>A0A0G0K540</accession>
<dbReference type="PANTHER" id="PTHR23090:SF9">
    <property type="entry name" value="GLUTAMINE-DEPENDENT NAD(+) SYNTHETASE"/>
    <property type="match status" value="1"/>
</dbReference>
<dbReference type="GO" id="GO:0008795">
    <property type="term" value="F:NAD+ synthase activity"/>
    <property type="evidence" value="ECO:0007669"/>
    <property type="project" value="UniProtKB-EC"/>
</dbReference>
<keyword evidence="2 6" id="KW-0436">Ligase</keyword>
<evidence type="ECO:0000313" key="9">
    <source>
        <dbReference type="EMBL" id="KKQ70575.1"/>
    </source>
</evidence>
<organism evidence="9 10">
    <name type="scientific">Candidatus Falkowbacteria bacterium GW2011_GWE1_38_31</name>
    <dbReference type="NCBI Taxonomy" id="1618638"/>
    <lineage>
        <taxon>Bacteria</taxon>
        <taxon>Candidatus Falkowiibacteriota</taxon>
    </lineage>
</organism>
<dbReference type="CDD" id="cd00553">
    <property type="entry name" value="NAD_synthase"/>
    <property type="match status" value="1"/>
</dbReference>
<dbReference type="EC" id="6.3.1.5" evidence="7"/>
<gene>
    <name evidence="9" type="ORF">US91_C0004G0060</name>
</gene>
<dbReference type="GO" id="GO:0009435">
    <property type="term" value="P:NAD+ biosynthetic process"/>
    <property type="evidence" value="ECO:0007669"/>
    <property type="project" value="UniProtKB-UniPathway"/>
</dbReference>
<dbReference type="InterPro" id="IPR003694">
    <property type="entry name" value="NAD_synthase"/>
</dbReference>
<evidence type="ECO:0000313" key="10">
    <source>
        <dbReference type="Proteomes" id="UP000034022"/>
    </source>
</evidence>
<evidence type="ECO:0000256" key="4">
    <source>
        <dbReference type="ARBA" id="ARBA00022840"/>
    </source>
</evidence>
<comment type="similarity">
    <text evidence="6">Belongs to the NAD synthetase family.</text>
</comment>
<comment type="catalytic activity">
    <reaction evidence="7">
        <text>deamido-NAD(+) + NH4(+) + ATP = AMP + diphosphate + NAD(+) + H(+)</text>
        <dbReference type="Rhea" id="RHEA:21188"/>
        <dbReference type="ChEBI" id="CHEBI:15378"/>
        <dbReference type="ChEBI" id="CHEBI:28938"/>
        <dbReference type="ChEBI" id="CHEBI:30616"/>
        <dbReference type="ChEBI" id="CHEBI:33019"/>
        <dbReference type="ChEBI" id="CHEBI:57540"/>
        <dbReference type="ChEBI" id="CHEBI:58437"/>
        <dbReference type="ChEBI" id="CHEBI:456215"/>
        <dbReference type="EC" id="6.3.1.5"/>
    </reaction>
</comment>
<dbReference type="EMBL" id="LBUU01000004">
    <property type="protein sequence ID" value="KKQ70575.1"/>
    <property type="molecule type" value="Genomic_DNA"/>
</dbReference>
<evidence type="ECO:0000256" key="6">
    <source>
        <dbReference type="RuleBase" id="RU003811"/>
    </source>
</evidence>
<comment type="caution">
    <text evidence="9">The sequence shown here is derived from an EMBL/GenBank/DDBJ whole genome shotgun (WGS) entry which is preliminary data.</text>
</comment>
<dbReference type="AlphaFoldDB" id="A0A0G0K540"/>
<evidence type="ECO:0000256" key="7">
    <source>
        <dbReference type="RuleBase" id="RU003812"/>
    </source>
</evidence>
<dbReference type="SUPFAM" id="SSF52402">
    <property type="entry name" value="Adenine nucleotide alpha hydrolases-like"/>
    <property type="match status" value="1"/>
</dbReference>
<protein>
    <recommendedName>
        <fullName evidence="7">NH(3)-dependent NAD(+) synthetase</fullName>
        <ecNumber evidence="7">6.3.1.5</ecNumber>
    </recommendedName>
</protein>
<dbReference type="GO" id="GO:0005737">
    <property type="term" value="C:cytoplasm"/>
    <property type="evidence" value="ECO:0007669"/>
    <property type="project" value="InterPro"/>
</dbReference>
<keyword evidence="4 6" id="KW-0067">ATP-binding</keyword>
<keyword evidence="3 6" id="KW-0547">Nucleotide-binding</keyword>
<dbReference type="PANTHER" id="PTHR23090">
    <property type="entry name" value="NH 3 /GLUTAMINE-DEPENDENT NAD + SYNTHETASE"/>
    <property type="match status" value="1"/>
</dbReference>
<reference evidence="9 10" key="1">
    <citation type="journal article" date="2015" name="Nature">
        <title>rRNA introns, odd ribosomes, and small enigmatic genomes across a large radiation of phyla.</title>
        <authorList>
            <person name="Brown C.T."/>
            <person name="Hug L.A."/>
            <person name="Thomas B.C."/>
            <person name="Sharon I."/>
            <person name="Castelle C.J."/>
            <person name="Singh A."/>
            <person name="Wilkins M.J."/>
            <person name="Williams K.H."/>
            <person name="Banfield J.F."/>
        </authorList>
    </citation>
    <scope>NUCLEOTIDE SEQUENCE [LARGE SCALE GENOMIC DNA]</scope>
</reference>
<evidence type="ECO:0000256" key="3">
    <source>
        <dbReference type="ARBA" id="ARBA00022741"/>
    </source>
</evidence>
<dbReference type="InterPro" id="IPR014729">
    <property type="entry name" value="Rossmann-like_a/b/a_fold"/>
</dbReference>
<evidence type="ECO:0000256" key="2">
    <source>
        <dbReference type="ARBA" id="ARBA00022598"/>
    </source>
</evidence>
<feature type="domain" description="NAD/GMP synthase" evidence="8">
    <location>
        <begin position="18"/>
        <end position="255"/>
    </location>
</feature>
<dbReference type="GO" id="GO:0005524">
    <property type="term" value="F:ATP binding"/>
    <property type="evidence" value="ECO:0007669"/>
    <property type="project" value="UniProtKB-KW"/>
</dbReference>
<comment type="pathway">
    <text evidence="1">Cofactor biosynthesis; NAD(+) biosynthesis.</text>
</comment>
<dbReference type="NCBIfam" id="TIGR00552">
    <property type="entry name" value="nadE"/>
    <property type="match status" value="1"/>
</dbReference>
<dbReference type="GO" id="GO:0004359">
    <property type="term" value="F:glutaminase activity"/>
    <property type="evidence" value="ECO:0007669"/>
    <property type="project" value="InterPro"/>
</dbReference>
<evidence type="ECO:0000259" key="8">
    <source>
        <dbReference type="Pfam" id="PF02540"/>
    </source>
</evidence>
<name>A0A0G0K540_9BACT</name>
<proteinExistence type="inferred from homology"/>
<evidence type="ECO:0000256" key="1">
    <source>
        <dbReference type="ARBA" id="ARBA00004790"/>
    </source>
</evidence>
<dbReference type="GO" id="GO:0003952">
    <property type="term" value="F:NAD+ synthase (glutamine-hydrolyzing) activity"/>
    <property type="evidence" value="ECO:0007669"/>
    <property type="project" value="InterPro"/>
</dbReference>
<sequence>MINDKRIYLPKINPQEVLNEIGDFIVSQVLSLGKTGGVIGLSGGVDSTLTAAITKHAFDKYNATLPKQKLELVAYMLPSSTNNEQDMHDAIRVVLKLKIRYGIHDISELVDAFKSTNKEAMENQFHKGNLTSEIRAVVLHGKAATENKLVIGTGNSDEDFGIGYYTLFGDGAVHISPIAGLSKRLVKIMASYVGLGDLAYREPTAGLELGQTDFGDLGYRYEIIEMVQEALKQDFSYEEIIESNSLLSFAKEQIKEYNLKFQNPKFDSPQNLLEDILRRHEIALKKASLLSPAQPKITLINDKIR</sequence>
<keyword evidence="5 6" id="KW-0520">NAD</keyword>
<dbReference type="Pfam" id="PF02540">
    <property type="entry name" value="NAD_synthase"/>
    <property type="match status" value="1"/>
</dbReference>
<dbReference type="Proteomes" id="UP000034022">
    <property type="component" value="Unassembled WGS sequence"/>
</dbReference>
<dbReference type="InterPro" id="IPR022310">
    <property type="entry name" value="NAD/GMP_synthase"/>
</dbReference>
<dbReference type="UniPathway" id="UPA00253"/>